<sequence length="119" mass="12816">MEAGWLVAYQATRSSFSAESPHGPPQRTLSGGQLLVLFWGVPPSNRVIDFIVHRLRIIGREGRLIVLGLHPPTTHPIVRPGLAAAIAVDSGTHAVNTNTNINVNIFTTTATFINLGHYG</sequence>
<dbReference type="EMBL" id="LN483249">
    <property type="protein sequence ID" value="CDZ97765.1"/>
    <property type="molecule type" value="Genomic_DNA"/>
</dbReference>
<name>A0A0F7SHB9_PHARH</name>
<organism evidence="1">
    <name type="scientific">Phaffia rhodozyma</name>
    <name type="common">Yeast</name>
    <name type="synonym">Xanthophyllomyces dendrorhous</name>
    <dbReference type="NCBI Taxonomy" id="264483"/>
    <lineage>
        <taxon>Eukaryota</taxon>
        <taxon>Fungi</taxon>
        <taxon>Dikarya</taxon>
        <taxon>Basidiomycota</taxon>
        <taxon>Agaricomycotina</taxon>
        <taxon>Tremellomycetes</taxon>
        <taxon>Cystofilobasidiales</taxon>
        <taxon>Mrakiaceae</taxon>
        <taxon>Phaffia</taxon>
    </lineage>
</organism>
<protein>
    <submittedName>
        <fullName evidence="1">Uncharacterized protein</fullName>
    </submittedName>
</protein>
<accession>A0A0F7SHB9</accession>
<evidence type="ECO:0000313" key="1">
    <source>
        <dbReference type="EMBL" id="CDZ97765.1"/>
    </source>
</evidence>
<proteinExistence type="predicted"/>
<reference evidence="1" key="1">
    <citation type="submission" date="2014-08" db="EMBL/GenBank/DDBJ databases">
        <authorList>
            <person name="Sharma Rahul"/>
            <person name="Thines Marco"/>
        </authorList>
    </citation>
    <scope>NUCLEOTIDE SEQUENCE</scope>
</reference>
<dbReference type="AlphaFoldDB" id="A0A0F7SHB9"/>